<dbReference type="SMR" id="Q54TG9"/>
<gene>
    <name evidence="2" type="ORF">DDB_G0281757</name>
</gene>
<dbReference type="EMBL" id="AAFI02000042">
    <property type="protein sequence ID" value="EAL66640.1"/>
    <property type="molecule type" value="Genomic_DNA"/>
</dbReference>
<dbReference type="PaxDb" id="44689-DDB0204652"/>
<reference evidence="2 3" key="1">
    <citation type="journal article" date="2005" name="Nature">
        <title>The genome of the social amoeba Dictyostelium discoideum.</title>
        <authorList>
            <consortium name="The Dictyostelium discoideum Sequencing Consortium"/>
            <person name="Eichinger L."/>
            <person name="Pachebat J.A."/>
            <person name="Glockner G."/>
            <person name="Rajandream M.A."/>
            <person name="Sucgang R."/>
            <person name="Berriman M."/>
            <person name="Song J."/>
            <person name="Olsen R."/>
            <person name="Szafranski K."/>
            <person name="Xu Q."/>
            <person name="Tunggal B."/>
            <person name="Kummerfeld S."/>
            <person name="Madera M."/>
            <person name="Konfortov B.A."/>
            <person name="Rivero F."/>
            <person name="Bankier A.T."/>
            <person name="Lehmann R."/>
            <person name="Hamlin N."/>
            <person name="Davies R."/>
            <person name="Gaudet P."/>
            <person name="Fey P."/>
            <person name="Pilcher K."/>
            <person name="Chen G."/>
            <person name="Saunders D."/>
            <person name="Sodergren E."/>
            <person name="Davis P."/>
            <person name="Kerhornou A."/>
            <person name="Nie X."/>
            <person name="Hall N."/>
            <person name="Anjard C."/>
            <person name="Hemphill L."/>
            <person name="Bason N."/>
            <person name="Farbrother P."/>
            <person name="Desany B."/>
            <person name="Just E."/>
            <person name="Morio T."/>
            <person name="Rost R."/>
            <person name="Churcher C."/>
            <person name="Cooper J."/>
            <person name="Haydock S."/>
            <person name="van Driessche N."/>
            <person name="Cronin A."/>
            <person name="Goodhead I."/>
            <person name="Muzny D."/>
            <person name="Mourier T."/>
            <person name="Pain A."/>
            <person name="Lu M."/>
            <person name="Harper D."/>
            <person name="Lindsay R."/>
            <person name="Hauser H."/>
            <person name="James K."/>
            <person name="Quiles M."/>
            <person name="Madan Babu M."/>
            <person name="Saito T."/>
            <person name="Buchrieser C."/>
            <person name="Wardroper A."/>
            <person name="Felder M."/>
            <person name="Thangavelu M."/>
            <person name="Johnson D."/>
            <person name="Knights A."/>
            <person name="Loulseged H."/>
            <person name="Mungall K."/>
            <person name="Oliver K."/>
            <person name="Price C."/>
            <person name="Quail M.A."/>
            <person name="Urushihara H."/>
            <person name="Hernandez J."/>
            <person name="Rabbinowitsch E."/>
            <person name="Steffen D."/>
            <person name="Sanders M."/>
            <person name="Ma J."/>
            <person name="Kohara Y."/>
            <person name="Sharp S."/>
            <person name="Simmonds M."/>
            <person name="Spiegler S."/>
            <person name="Tivey A."/>
            <person name="Sugano S."/>
            <person name="White B."/>
            <person name="Walker D."/>
            <person name="Woodward J."/>
            <person name="Winckler T."/>
            <person name="Tanaka Y."/>
            <person name="Shaulsky G."/>
            <person name="Schleicher M."/>
            <person name="Weinstock G."/>
            <person name="Rosenthal A."/>
            <person name="Cox E.C."/>
            <person name="Chisholm R.L."/>
            <person name="Gibbs R."/>
            <person name="Loomis W.F."/>
            <person name="Platzer M."/>
            <person name="Kay R.R."/>
            <person name="Williams J."/>
            <person name="Dear P.H."/>
            <person name="Noegel A.A."/>
            <person name="Barrell B."/>
            <person name="Kuspa A."/>
        </authorList>
    </citation>
    <scope>NUCLEOTIDE SEQUENCE [LARGE SCALE GENOMIC DNA]</scope>
    <source>
        <strain evidence="2 3">AX4</strain>
    </source>
</reference>
<dbReference type="KEGG" id="ddi:DDB_G0281757"/>
<name>Q54TG9_DICDI</name>
<dbReference type="VEuPathDB" id="AmoebaDB:DDB_G0281757"/>
<protein>
    <submittedName>
        <fullName evidence="2">Uncharacterized protein</fullName>
    </submittedName>
</protein>
<feature type="signal peptide" evidence="1">
    <location>
        <begin position="1"/>
        <end position="23"/>
    </location>
</feature>
<dbReference type="Proteomes" id="UP000002195">
    <property type="component" value="Unassembled WGS sequence"/>
</dbReference>
<dbReference type="HOGENOM" id="CLU_200764_0_0_1"/>
<dbReference type="dictyBase" id="DDB_G0281757"/>
<dbReference type="RefSeq" id="XP_640622.1">
    <property type="nucleotide sequence ID" value="XM_635530.1"/>
</dbReference>
<keyword evidence="1" id="KW-0732">Signal</keyword>
<dbReference type="InParanoid" id="Q54TG9"/>
<accession>Q54TG9</accession>
<feature type="chain" id="PRO_5004250298" evidence="1">
    <location>
        <begin position="24"/>
        <end position="67"/>
    </location>
</feature>
<keyword evidence="3" id="KW-1185">Reference proteome</keyword>
<evidence type="ECO:0000313" key="2">
    <source>
        <dbReference type="EMBL" id="EAL66640.1"/>
    </source>
</evidence>
<dbReference type="AlphaFoldDB" id="Q54TG9"/>
<organism evidence="2 3">
    <name type="scientific">Dictyostelium discoideum</name>
    <name type="common">Social amoeba</name>
    <dbReference type="NCBI Taxonomy" id="44689"/>
    <lineage>
        <taxon>Eukaryota</taxon>
        <taxon>Amoebozoa</taxon>
        <taxon>Evosea</taxon>
        <taxon>Eumycetozoa</taxon>
        <taxon>Dictyostelia</taxon>
        <taxon>Dictyosteliales</taxon>
        <taxon>Dictyosteliaceae</taxon>
        <taxon>Dictyostelium</taxon>
    </lineage>
</organism>
<evidence type="ECO:0000313" key="3">
    <source>
        <dbReference type="Proteomes" id="UP000002195"/>
    </source>
</evidence>
<dbReference type="GeneID" id="8623232"/>
<comment type="caution">
    <text evidence="2">The sequence shown here is derived from an EMBL/GenBank/DDBJ whole genome shotgun (WGS) entry which is preliminary data.</text>
</comment>
<dbReference type="PhylomeDB" id="Q54TG9"/>
<evidence type="ECO:0000256" key="1">
    <source>
        <dbReference type="SAM" id="SignalP"/>
    </source>
</evidence>
<sequence length="67" mass="7902">MLRFLIAILVMITLLSNLNGVNGNDFYKCLHQCYEKRNPYYAKECFVNNTHIECKQLLNECLKECRA</sequence>
<proteinExistence type="predicted"/>